<organism evidence="2 3">
    <name type="scientific">Trichoderma asperellum (strain ATCC 204424 / CBS 433.97 / NBRC 101777)</name>
    <dbReference type="NCBI Taxonomy" id="1042311"/>
    <lineage>
        <taxon>Eukaryota</taxon>
        <taxon>Fungi</taxon>
        <taxon>Dikarya</taxon>
        <taxon>Ascomycota</taxon>
        <taxon>Pezizomycotina</taxon>
        <taxon>Sordariomycetes</taxon>
        <taxon>Hypocreomycetidae</taxon>
        <taxon>Hypocreales</taxon>
        <taxon>Hypocreaceae</taxon>
        <taxon>Trichoderma</taxon>
    </lineage>
</organism>
<dbReference type="Proteomes" id="UP000240493">
    <property type="component" value="Unassembled WGS sequence"/>
</dbReference>
<dbReference type="PANTHER" id="PTHR37535">
    <property type="entry name" value="FLUG DOMAIN PROTEIN"/>
    <property type="match status" value="1"/>
</dbReference>
<dbReference type="OrthoDB" id="4898871at2759"/>
<accession>A0A2T3YQS8</accession>
<name>A0A2T3YQS8_TRIA4</name>
<dbReference type="InterPro" id="IPR021842">
    <property type="entry name" value="DUF3435"/>
</dbReference>
<gene>
    <name evidence="2" type="ORF">M441DRAFT_154576</name>
</gene>
<keyword evidence="3" id="KW-1185">Reference proteome</keyword>
<dbReference type="AlphaFoldDB" id="A0A2T3YQS8"/>
<dbReference type="EMBL" id="KZ679287">
    <property type="protein sequence ID" value="PTB34918.1"/>
    <property type="molecule type" value="Genomic_DNA"/>
</dbReference>
<protein>
    <recommendedName>
        <fullName evidence="4">FluG domain-containing protein</fullName>
    </recommendedName>
</protein>
<reference evidence="2 3" key="1">
    <citation type="submission" date="2016-07" db="EMBL/GenBank/DDBJ databases">
        <title>Multiple horizontal gene transfer events from other fungi enriched the ability of initially mycotrophic Trichoderma (Ascomycota) to feed on dead plant biomass.</title>
        <authorList>
            <consortium name="DOE Joint Genome Institute"/>
            <person name="Aerts A."/>
            <person name="Atanasova L."/>
            <person name="Chenthamara K."/>
            <person name="Zhang J."/>
            <person name="Grujic M."/>
            <person name="Henrissat B."/>
            <person name="Kuo A."/>
            <person name="Salamov A."/>
            <person name="Lipzen A."/>
            <person name="Labutti K."/>
            <person name="Barry K."/>
            <person name="Miao Y."/>
            <person name="Rahimi M.J."/>
            <person name="Shen Q."/>
            <person name="Grigoriev I.V."/>
            <person name="Kubicek C.P."/>
            <person name="Druzhinina I.S."/>
        </authorList>
    </citation>
    <scope>NUCLEOTIDE SEQUENCE [LARGE SCALE GENOMIC DNA]</scope>
    <source>
        <strain evidence="2 3">CBS 433.97</strain>
    </source>
</reference>
<evidence type="ECO:0000313" key="2">
    <source>
        <dbReference type="EMBL" id="PTB34918.1"/>
    </source>
</evidence>
<dbReference type="PANTHER" id="PTHR37535:SF3">
    <property type="entry name" value="FLUG DOMAIN-CONTAINING PROTEIN"/>
    <property type="match status" value="1"/>
</dbReference>
<sequence length="794" mass="92055">MSRIINNTNANANAPPNCHIEFLQQFTVKEHARLDRPEVWTAEEHAFHRELLYTTKSNLPDHAPETRINLAILSKKWKRYCTEKLKTEDQKLAIKNIDCETLKDFITFICLNYNNKSQGSIFHYIRGFQQLYRLASGEYMNRNDSEEVYRYYRTQLAPRFGHRPPNTNGKPVLNVDTLRVLLTFNIAYDNGGLGLGRLRLQLTACYQLLCYTGVRPGELVDAQRKMPTDGSFEELFDSEAIQSANNNDVMDKVSIKVNQLLLQEPVNRDRPKALCYEDILFTIVRHPVTQQVAPAMAIKFVNHKGADKRPKPTIFFFTPTKKLIFDVVLTIAALALADKAFAAESITDALSLFQKRPWGTRDCIALRWKPEMLKIPVFRRTRDSALSANEAMLYSTLNTEMGQQSLDTGHEQKLTPRSSRRGAGNAANGDAPDTVRDQMMRHDPKFATFFNAYLNEFAKFDLQNAFLEEEKQVQLFRMFAHASLTRDPRASRNMVPKEVWENTPPDPDIVKLEMERDALKQGHYRIEGCANEKRIRQLGNDIRLMRAQRDRRIVKGWHEYYFQHRPTWDLDAQARGEVEEHFREPEMHTTIFERAELARILCLQPDDWTGEELLQHRIKVVHLMVAYCDKKEPRKIIKARPEAQASRSGGKGLKFIAASEPKLITASKSKLITSSEPALNLFPMLMKTTQCPDCIGDDKMPLMERTFEFCRDTVRNDHWEDRHLTGRERAEQRGEPIICKHPACGDRKFKHLDHFRAHVKSDHGVALRSHEQVLRRRLKKAKHREMVVRTRHRN</sequence>
<feature type="region of interest" description="Disordered" evidence="1">
    <location>
        <begin position="405"/>
        <end position="437"/>
    </location>
</feature>
<proteinExistence type="predicted"/>
<dbReference type="STRING" id="1042311.A0A2T3YQS8"/>
<evidence type="ECO:0008006" key="4">
    <source>
        <dbReference type="Google" id="ProtNLM"/>
    </source>
</evidence>
<evidence type="ECO:0000256" key="1">
    <source>
        <dbReference type="SAM" id="MobiDB-lite"/>
    </source>
</evidence>
<evidence type="ECO:0000313" key="3">
    <source>
        <dbReference type="Proteomes" id="UP000240493"/>
    </source>
</evidence>
<dbReference type="Pfam" id="PF11917">
    <property type="entry name" value="DUF3435"/>
    <property type="match status" value="1"/>
</dbReference>